<proteinExistence type="predicted"/>
<dbReference type="AlphaFoldDB" id="A0A9P0KDS9"/>
<accession>A0A9P0KDS9</accession>
<reference evidence="2" key="1">
    <citation type="submission" date="2022-03" db="EMBL/GenBank/DDBJ databases">
        <authorList>
            <person name="Sayadi A."/>
        </authorList>
    </citation>
    <scope>NUCLEOTIDE SEQUENCE</scope>
</reference>
<evidence type="ECO:0000313" key="3">
    <source>
        <dbReference type="Proteomes" id="UP001152888"/>
    </source>
</evidence>
<dbReference type="Gene3D" id="1.20.1070.10">
    <property type="entry name" value="Rhodopsin 7-helix transmembrane proteins"/>
    <property type="match status" value="1"/>
</dbReference>
<keyword evidence="1" id="KW-0472">Membrane</keyword>
<sequence length="85" mass="9999">MAWLKHKNSVQLYFFLFQAAYIRISYKLRYRFATGFVSSDDHSQKNRRQLRGRRLQRTNLLLGSIAVIFCISWLPLNVCVTPCAT</sequence>
<keyword evidence="3" id="KW-1185">Reference proteome</keyword>
<dbReference type="EMBL" id="CAKOFQ010006808">
    <property type="protein sequence ID" value="CAH1973353.1"/>
    <property type="molecule type" value="Genomic_DNA"/>
</dbReference>
<dbReference type="OrthoDB" id="9046662at2759"/>
<organism evidence="2 3">
    <name type="scientific">Acanthoscelides obtectus</name>
    <name type="common">Bean weevil</name>
    <name type="synonym">Bruchus obtectus</name>
    <dbReference type="NCBI Taxonomy" id="200917"/>
    <lineage>
        <taxon>Eukaryota</taxon>
        <taxon>Metazoa</taxon>
        <taxon>Ecdysozoa</taxon>
        <taxon>Arthropoda</taxon>
        <taxon>Hexapoda</taxon>
        <taxon>Insecta</taxon>
        <taxon>Pterygota</taxon>
        <taxon>Neoptera</taxon>
        <taxon>Endopterygota</taxon>
        <taxon>Coleoptera</taxon>
        <taxon>Polyphaga</taxon>
        <taxon>Cucujiformia</taxon>
        <taxon>Chrysomeloidea</taxon>
        <taxon>Chrysomelidae</taxon>
        <taxon>Bruchinae</taxon>
        <taxon>Bruchini</taxon>
        <taxon>Acanthoscelides</taxon>
    </lineage>
</organism>
<comment type="caution">
    <text evidence="2">The sequence shown here is derived from an EMBL/GenBank/DDBJ whole genome shotgun (WGS) entry which is preliminary data.</text>
</comment>
<gene>
    <name evidence="2" type="ORF">ACAOBT_LOCUS10498</name>
</gene>
<keyword evidence="1" id="KW-1133">Transmembrane helix</keyword>
<feature type="transmembrane region" description="Helical" evidence="1">
    <location>
        <begin position="58"/>
        <end position="76"/>
    </location>
</feature>
<evidence type="ECO:0000313" key="2">
    <source>
        <dbReference type="EMBL" id="CAH1973353.1"/>
    </source>
</evidence>
<protein>
    <submittedName>
        <fullName evidence="2">Uncharacterized protein</fullName>
    </submittedName>
</protein>
<name>A0A9P0KDS9_ACAOB</name>
<evidence type="ECO:0000256" key="1">
    <source>
        <dbReference type="SAM" id="Phobius"/>
    </source>
</evidence>
<keyword evidence="1" id="KW-0812">Transmembrane</keyword>
<dbReference type="Proteomes" id="UP001152888">
    <property type="component" value="Unassembled WGS sequence"/>
</dbReference>